<evidence type="ECO:0000256" key="3">
    <source>
        <dbReference type="SAM" id="MobiDB-lite"/>
    </source>
</evidence>
<proteinExistence type="predicted"/>
<evidence type="ECO:0000256" key="2">
    <source>
        <dbReference type="ARBA" id="ARBA00022840"/>
    </source>
</evidence>
<dbReference type="InterPro" id="IPR003593">
    <property type="entry name" value="AAA+_ATPase"/>
</dbReference>
<dbReference type="Gene3D" id="3.40.50.300">
    <property type="entry name" value="P-loop containing nucleotide triphosphate hydrolases"/>
    <property type="match status" value="2"/>
</dbReference>
<dbReference type="PROSITE" id="PS50893">
    <property type="entry name" value="ABC_TRANSPORTER_2"/>
    <property type="match status" value="2"/>
</dbReference>
<evidence type="ECO:0000259" key="4">
    <source>
        <dbReference type="PROSITE" id="PS50893"/>
    </source>
</evidence>
<keyword evidence="2" id="KW-0067">ATP-binding</keyword>
<dbReference type="InterPro" id="IPR027417">
    <property type="entry name" value="P-loop_NTPase"/>
</dbReference>
<sequence>MLFRTALRARPLRPAGFRAVRFNSSAPLVRIENGTFYKQYPTEDNAATNLPLYPNLNFTLPSDVVTSQKGESSLQHWAVIGPSGRTDLLDIFRGHHISIPPTARSYPYLLSDEIAAKDPRLRIIGNAIQYIGFSGEGSVAIGGTRGAYLSARYESLREETDWTVEQFLRGQTSLNPPEGEENGTLKDEQLLKEVVADLHLESLLNMPVANLSNGQTRRARIAKALLEKPELLLLDEPFMGLDPATARSISNLLHRLAGKQSPRLVLALRPQDRVPDWISHIILVGNAHQVLQQGTKSDIYSTLEAWQKLPVKGHRIPKDSDKKAKLLEFRAHLESGNLDEQLLEDFTLNQTKKSSTHGPAPLGGEALIEMDGVRVQYGDKVVLGDWKQKVNDETKDGLHWRVRRGQRWAILGANGSGKTTLLSLITSDHPQTYSQPIKLFGRSRLPEAGKPGISIFELQSRLGHSSPEIHAFFPRQLTVREALESAFAETFLSKPELDHEKDLDVSAALRAFKAELDPNAVHEEPPSVSTGTMFPNLDPDGSRRSKKAATNFYMPLEYQVEYADNIKFGELSTAQQRIVLFLRALIHKPDIVILDEPFSGLTASQRDKCLQFIETGETPESPKISKSIPLRHRGLSEDQALVLISHVKEEIPDSVRYYMRLPSELGLGADPVDFRAGMLRDSSVLSDSAVWDLVWSPAEQFVQKSQKTTVDPNSKDVSNDDFERFGYYTI</sequence>
<dbReference type="PANTHER" id="PTHR43514">
    <property type="entry name" value="ABC TRANSPORTER I FAMILY MEMBER 10"/>
    <property type="match status" value="1"/>
</dbReference>
<dbReference type="Proteomes" id="UP000186955">
    <property type="component" value="Unassembled WGS sequence"/>
</dbReference>
<keyword evidence="1" id="KW-0547">Nucleotide-binding</keyword>
<comment type="caution">
    <text evidence="5">The sequence shown here is derived from an EMBL/GenBank/DDBJ whole genome shotgun (WGS) entry which is preliminary data.</text>
</comment>
<dbReference type="GO" id="GO:0005524">
    <property type="term" value="F:ATP binding"/>
    <property type="evidence" value="ECO:0007669"/>
    <property type="project" value="UniProtKB-KW"/>
</dbReference>
<keyword evidence="6" id="KW-1185">Reference proteome</keyword>
<reference evidence="5 6" key="1">
    <citation type="submission" date="2016-10" db="EMBL/GenBank/DDBJ databases">
        <title>Genome sequence of the ascomycete fungus Penicillium subrubescens.</title>
        <authorList>
            <person name="De Vries R.P."/>
            <person name="Peng M."/>
            <person name="Dilokpimol A."/>
            <person name="Hilden K."/>
            <person name="Makela M.R."/>
            <person name="Grigoriev I."/>
            <person name="Riley R."/>
            <person name="Granchi Z."/>
        </authorList>
    </citation>
    <scope>NUCLEOTIDE SEQUENCE [LARGE SCALE GENOMIC DNA]</scope>
    <source>
        <strain evidence="5 6">CBS 132785</strain>
    </source>
</reference>
<feature type="domain" description="ABC transporter" evidence="4">
    <location>
        <begin position="86"/>
        <end position="311"/>
    </location>
</feature>
<dbReference type="STRING" id="1316194.A0A1Q5TQI1"/>
<dbReference type="PANTHER" id="PTHR43514:SF4">
    <property type="entry name" value="ABC TRANSPORTER I FAMILY MEMBER 10"/>
    <property type="match status" value="1"/>
</dbReference>
<name>A0A1Q5TQI1_9EURO</name>
<dbReference type="GO" id="GO:0016887">
    <property type="term" value="F:ATP hydrolysis activity"/>
    <property type="evidence" value="ECO:0007669"/>
    <property type="project" value="InterPro"/>
</dbReference>
<feature type="region of interest" description="Disordered" evidence="3">
    <location>
        <begin position="521"/>
        <end position="545"/>
    </location>
</feature>
<feature type="domain" description="ABC transporter" evidence="4">
    <location>
        <begin position="373"/>
        <end position="687"/>
    </location>
</feature>
<organism evidence="5 6">
    <name type="scientific">Penicillium subrubescens</name>
    <dbReference type="NCBI Taxonomy" id="1316194"/>
    <lineage>
        <taxon>Eukaryota</taxon>
        <taxon>Fungi</taxon>
        <taxon>Dikarya</taxon>
        <taxon>Ascomycota</taxon>
        <taxon>Pezizomycotina</taxon>
        <taxon>Eurotiomycetes</taxon>
        <taxon>Eurotiomycetidae</taxon>
        <taxon>Eurotiales</taxon>
        <taxon>Aspergillaceae</taxon>
        <taxon>Penicillium</taxon>
    </lineage>
</organism>
<dbReference type="Pfam" id="PF00005">
    <property type="entry name" value="ABC_tran"/>
    <property type="match status" value="2"/>
</dbReference>
<accession>A0A1Q5TQI1</accession>
<dbReference type="EMBL" id="MNBE01000625">
    <property type="protein sequence ID" value="OKP02485.1"/>
    <property type="molecule type" value="Genomic_DNA"/>
</dbReference>
<dbReference type="InterPro" id="IPR003439">
    <property type="entry name" value="ABC_transporter-like_ATP-bd"/>
</dbReference>
<dbReference type="AlphaFoldDB" id="A0A1Q5TQI1"/>
<dbReference type="InterPro" id="IPR050334">
    <property type="entry name" value="Molybdenum_import_ModC"/>
</dbReference>
<gene>
    <name evidence="5" type="ORF">PENSUB_7018</name>
</gene>
<dbReference type="OrthoDB" id="10255969at2759"/>
<dbReference type="SMART" id="SM00382">
    <property type="entry name" value="AAA"/>
    <property type="match status" value="2"/>
</dbReference>
<evidence type="ECO:0000256" key="1">
    <source>
        <dbReference type="ARBA" id="ARBA00022741"/>
    </source>
</evidence>
<dbReference type="SUPFAM" id="SSF52540">
    <property type="entry name" value="P-loop containing nucleoside triphosphate hydrolases"/>
    <property type="match status" value="2"/>
</dbReference>
<protein>
    <recommendedName>
        <fullName evidence="4">ABC transporter domain-containing protein</fullName>
    </recommendedName>
</protein>
<dbReference type="GO" id="GO:0005739">
    <property type="term" value="C:mitochondrion"/>
    <property type="evidence" value="ECO:0007669"/>
    <property type="project" value="TreeGrafter"/>
</dbReference>
<evidence type="ECO:0000313" key="5">
    <source>
        <dbReference type="EMBL" id="OKP02485.1"/>
    </source>
</evidence>
<evidence type="ECO:0000313" key="6">
    <source>
        <dbReference type="Proteomes" id="UP000186955"/>
    </source>
</evidence>